<feature type="transmembrane region" description="Helical" evidence="9">
    <location>
        <begin position="21"/>
        <end position="44"/>
    </location>
</feature>
<evidence type="ECO:0000256" key="5">
    <source>
        <dbReference type="ARBA" id="ARBA00023040"/>
    </source>
</evidence>
<evidence type="ECO:0000256" key="8">
    <source>
        <dbReference type="ARBA" id="ARBA00023224"/>
    </source>
</evidence>
<keyword evidence="11" id="KW-1185">Reference proteome</keyword>
<keyword evidence="7" id="KW-0675">Receptor</keyword>
<reference evidence="10" key="1">
    <citation type="submission" date="2022-11" db="EMBL/GenBank/DDBJ databases">
        <title>Chromosome-level genome of Pogonophryne albipinna.</title>
        <authorList>
            <person name="Jo E."/>
        </authorList>
    </citation>
    <scope>NUCLEOTIDE SEQUENCE</scope>
    <source>
        <strain evidence="10">SGF0006</strain>
        <tissue evidence="10">Muscle</tissue>
    </source>
</reference>
<dbReference type="PANTHER" id="PTHR24249:SF406">
    <property type="entry name" value="G-PROTEIN COUPLED RECEPTORS FAMILY 1 PROFILE DOMAIN-CONTAINING PROTEIN"/>
    <property type="match status" value="1"/>
</dbReference>
<protein>
    <submittedName>
        <fullName evidence="10">Uncharacterized protein</fullName>
    </submittedName>
</protein>
<dbReference type="Gene3D" id="1.20.1070.10">
    <property type="entry name" value="Rhodopsin 7-helix transmembrane proteins"/>
    <property type="match status" value="2"/>
</dbReference>
<evidence type="ECO:0000256" key="3">
    <source>
        <dbReference type="ARBA" id="ARBA00022692"/>
    </source>
</evidence>
<evidence type="ECO:0000256" key="1">
    <source>
        <dbReference type="ARBA" id="ARBA00004651"/>
    </source>
</evidence>
<gene>
    <name evidence="10" type="ORF">JOQ06_023467</name>
</gene>
<dbReference type="EMBL" id="JAPTMU010000003">
    <property type="protein sequence ID" value="KAJ4945789.1"/>
    <property type="molecule type" value="Genomic_DNA"/>
</dbReference>
<dbReference type="InterPro" id="IPR000276">
    <property type="entry name" value="GPCR_Rhodpsn"/>
</dbReference>
<evidence type="ECO:0000256" key="4">
    <source>
        <dbReference type="ARBA" id="ARBA00022989"/>
    </source>
</evidence>
<dbReference type="SUPFAM" id="SSF81321">
    <property type="entry name" value="Family A G protein-coupled receptor-like"/>
    <property type="match status" value="1"/>
</dbReference>
<evidence type="ECO:0000256" key="9">
    <source>
        <dbReference type="SAM" id="Phobius"/>
    </source>
</evidence>
<dbReference type="PANTHER" id="PTHR24249">
    <property type="entry name" value="HISTAMINE RECEPTOR-RELATED G-PROTEIN COUPLED RECEPTOR"/>
    <property type="match status" value="1"/>
</dbReference>
<organism evidence="10 11">
    <name type="scientific">Pogonophryne albipinna</name>
    <dbReference type="NCBI Taxonomy" id="1090488"/>
    <lineage>
        <taxon>Eukaryota</taxon>
        <taxon>Metazoa</taxon>
        <taxon>Chordata</taxon>
        <taxon>Craniata</taxon>
        <taxon>Vertebrata</taxon>
        <taxon>Euteleostomi</taxon>
        <taxon>Actinopterygii</taxon>
        <taxon>Neopterygii</taxon>
        <taxon>Teleostei</taxon>
        <taxon>Neoteleostei</taxon>
        <taxon>Acanthomorphata</taxon>
        <taxon>Eupercaria</taxon>
        <taxon>Perciformes</taxon>
        <taxon>Notothenioidei</taxon>
        <taxon>Pogonophryne</taxon>
    </lineage>
</organism>
<dbReference type="Pfam" id="PF00001">
    <property type="entry name" value="7tm_1"/>
    <property type="match status" value="1"/>
</dbReference>
<comment type="caution">
    <text evidence="10">The sequence shown here is derived from an EMBL/GenBank/DDBJ whole genome shotgun (WGS) entry which is preliminary data.</text>
</comment>
<accession>A0AAD6BIL9</accession>
<feature type="transmembrane region" description="Helical" evidence="9">
    <location>
        <begin position="92"/>
        <end position="113"/>
    </location>
</feature>
<comment type="subcellular location">
    <subcellularLocation>
        <location evidence="1">Cell membrane</location>
        <topology evidence="1">Multi-pass membrane protein</topology>
    </subcellularLocation>
</comment>
<sequence length="129" mass="14302">MRSLVIMAAVARFQSLQTPTNGLVVCLVVVDFLVGKLMMPLSLVRSIDSGHFGCCFCRANFLLDVAFLCSIFQSQPHERYSLKKERKAAKTLGLIIGVFLFCRLPFFCVNVVHPLKGFSDSPLILEACS</sequence>
<evidence type="ECO:0000256" key="7">
    <source>
        <dbReference type="ARBA" id="ARBA00023170"/>
    </source>
</evidence>
<evidence type="ECO:0000256" key="2">
    <source>
        <dbReference type="ARBA" id="ARBA00022475"/>
    </source>
</evidence>
<keyword evidence="8" id="KW-0807">Transducer</keyword>
<keyword evidence="6 9" id="KW-0472">Membrane</keyword>
<keyword evidence="5" id="KW-0297">G-protein coupled receptor</keyword>
<keyword evidence="4 9" id="KW-1133">Transmembrane helix</keyword>
<feature type="transmembrane region" description="Helical" evidence="9">
    <location>
        <begin position="50"/>
        <end position="72"/>
    </location>
</feature>
<keyword evidence="3 9" id="KW-0812">Transmembrane</keyword>
<dbReference type="AlphaFoldDB" id="A0AAD6BIL9"/>
<dbReference type="InterPro" id="IPR050569">
    <property type="entry name" value="TAAR"/>
</dbReference>
<dbReference type="Proteomes" id="UP001219934">
    <property type="component" value="Unassembled WGS sequence"/>
</dbReference>
<evidence type="ECO:0000313" key="11">
    <source>
        <dbReference type="Proteomes" id="UP001219934"/>
    </source>
</evidence>
<keyword evidence="2" id="KW-1003">Cell membrane</keyword>
<proteinExistence type="predicted"/>
<dbReference type="GO" id="GO:0001594">
    <property type="term" value="F:trace-amine receptor activity"/>
    <property type="evidence" value="ECO:0007669"/>
    <property type="project" value="TreeGrafter"/>
</dbReference>
<dbReference type="GO" id="GO:0005886">
    <property type="term" value="C:plasma membrane"/>
    <property type="evidence" value="ECO:0007669"/>
    <property type="project" value="UniProtKB-SubCell"/>
</dbReference>
<evidence type="ECO:0000256" key="6">
    <source>
        <dbReference type="ARBA" id="ARBA00023136"/>
    </source>
</evidence>
<evidence type="ECO:0000313" key="10">
    <source>
        <dbReference type="EMBL" id="KAJ4945789.1"/>
    </source>
</evidence>
<name>A0AAD6BIL9_9TELE</name>